<gene>
    <name evidence="14" type="ORF">TGMAS_207665</name>
</gene>
<comment type="similarity">
    <text evidence="9 10">Belongs to the TRAFAC class myosin-kinesin ATPase superfamily. Kinesin family.</text>
</comment>
<dbReference type="GO" id="GO:0008017">
    <property type="term" value="F:microtubule binding"/>
    <property type="evidence" value="ECO:0007669"/>
    <property type="project" value="InterPro"/>
</dbReference>
<evidence type="ECO:0000256" key="10">
    <source>
        <dbReference type="RuleBase" id="RU000394"/>
    </source>
</evidence>
<dbReference type="CDD" id="cd22744">
    <property type="entry name" value="OTU"/>
    <property type="match status" value="1"/>
</dbReference>
<reference evidence="14 15" key="1">
    <citation type="submission" date="2014-04" db="EMBL/GenBank/DDBJ databases">
        <authorList>
            <person name="Sibley D."/>
            <person name="Venepally P."/>
            <person name="Karamycheva S."/>
            <person name="Hadjithomas M."/>
            <person name="Khan A."/>
            <person name="Brunk B."/>
            <person name="Roos D."/>
            <person name="Caler E."/>
            <person name="Lorenzi H."/>
        </authorList>
    </citation>
    <scope>NUCLEOTIDE SEQUENCE [LARGE SCALE GENOMIC DNA]</scope>
    <source>
        <strain evidence="14 15">MAS</strain>
    </source>
</reference>
<feature type="region of interest" description="Disordered" evidence="12">
    <location>
        <begin position="913"/>
        <end position="953"/>
    </location>
</feature>
<dbReference type="PANTHER" id="PTHR47969">
    <property type="entry name" value="CHROMOSOME-ASSOCIATED KINESIN KIF4A-RELATED"/>
    <property type="match status" value="1"/>
</dbReference>
<evidence type="ECO:0000256" key="4">
    <source>
        <dbReference type="ARBA" id="ARBA00022741"/>
    </source>
</evidence>
<dbReference type="Gene3D" id="3.40.850.10">
    <property type="entry name" value="Kinesin motor domain"/>
    <property type="match status" value="1"/>
</dbReference>
<feature type="compositionally biased region" description="Basic residues" evidence="12">
    <location>
        <begin position="935"/>
        <end position="950"/>
    </location>
</feature>
<evidence type="ECO:0000256" key="1">
    <source>
        <dbReference type="ARBA" id="ARBA00004245"/>
    </source>
</evidence>
<evidence type="ECO:0000256" key="12">
    <source>
        <dbReference type="SAM" id="MobiDB-lite"/>
    </source>
</evidence>
<sequence length="973" mass="109352">MARFDKKYRVRIPYKTYKGYTLAEDELKLNWVIRLGDARYRIWGDECTLAVMAEMYNIRIVVEQQEGDGRRATKMGSHAVQVIIPYDVVPEACIPTISLIYDIQRQHYDVVEKVKPSVSPNSGCSLTCEVVLNTLHFPEELGCLTVPQTKGPQLNSAATLQILPQFRTAEATAGATMRVADFVPCDGTPSRLQSASYVGNDRKAAERVRVIIRCRPLNEKEQAEGSEVVVHVDSPSATVTLCRTDGKSCGSEKRFTFDAAYSWNAEQKHIYDETAVGIVESVMEGYNGTIFAYGQTGTGKTHTMMGTESCHVNKGIIPRAFEHIFSRVACSTRTRYLVQASFLEIYNEEIRDLLAKNPTGRLELKDHPRSGVYVKDLSSFVVKGVEELQAAMLAGQKNRKVGATLMNVVSSRSHTIFTVTIESCESVDGEDSQIRVGKLNLVDLAGSERHAKTGATGGTFKEAAKINLSLSALGNVISALVESRTNFIPYRDSKLTRLLQDSLGGNTKTAMIATIGPADSNYEETLSTLRYAHRAKNIRNKPRINSDPKDAVIRAFQEEIAKLKAELAYAATLPREIERVVEVEKKVLVEVEKKVVVPVEKEVLVERVVEKVVPGPPAEEELRRLERAVQEEKRLMYEDFEREKKHQEELIAKLKAMEGKIIEGSQVKQQAAKQEQELRRTQLELEKQRQKELQMKQDLEKHQLERLTLEEKFNSREEQIGCLTEKLEKLWRSFKTAMAEIEDLQHEFQAEREDLLDTIRQLTRELKRQGAIIDHFLPKDAVATIDEHLHWDENLEEWVLAKAELTGNVLYATEALREAHICSSCAEEMSTPRQRFSTGSAKIARTRRTPSFATSLDIPQTYLLSSVDKDFDAVDSERIKSAICTVLGADSSTDQAQAARRENIHLEYPSEANAFHGHSASESRTCVKRPETARRKATARHKSSRGRLSKRPSYTVKCGTSSYVALASTDIYS</sequence>
<dbReference type="VEuPathDB" id="ToxoDB:TGMAS_207665"/>
<dbReference type="OrthoDB" id="3176171at2759"/>
<comment type="caution">
    <text evidence="14">The sequence shown here is derived from an EMBL/GenBank/DDBJ whole genome shotgun (WGS) entry which is preliminary data.</text>
</comment>
<dbReference type="InterPro" id="IPR019821">
    <property type="entry name" value="Kinesin_motor_CS"/>
</dbReference>
<keyword evidence="4 9" id="KW-0547">Nucleotide-binding</keyword>
<dbReference type="Pfam" id="PF00225">
    <property type="entry name" value="Kinesin"/>
    <property type="match status" value="1"/>
</dbReference>
<evidence type="ECO:0000256" key="9">
    <source>
        <dbReference type="PROSITE-ProRule" id="PRU00283"/>
    </source>
</evidence>
<dbReference type="SMART" id="SM00129">
    <property type="entry name" value="KISc"/>
    <property type="match status" value="1"/>
</dbReference>
<keyword evidence="3 10" id="KW-0493">Microtubule</keyword>
<feature type="binding site" evidence="9">
    <location>
        <begin position="294"/>
        <end position="301"/>
    </location>
    <ligand>
        <name>ATP</name>
        <dbReference type="ChEBI" id="CHEBI:30616"/>
    </ligand>
</feature>
<dbReference type="EMBL" id="AEXC02000830">
    <property type="protein sequence ID" value="KFH15624.1"/>
    <property type="molecule type" value="Genomic_DNA"/>
</dbReference>
<dbReference type="PROSITE" id="PS00411">
    <property type="entry name" value="KINESIN_MOTOR_1"/>
    <property type="match status" value="1"/>
</dbReference>
<keyword evidence="2" id="KW-0963">Cytoplasm</keyword>
<organism evidence="14 15">
    <name type="scientific">Toxoplasma gondii MAS</name>
    <dbReference type="NCBI Taxonomy" id="943118"/>
    <lineage>
        <taxon>Eukaryota</taxon>
        <taxon>Sar</taxon>
        <taxon>Alveolata</taxon>
        <taxon>Apicomplexa</taxon>
        <taxon>Conoidasida</taxon>
        <taxon>Coccidia</taxon>
        <taxon>Eucoccidiorida</taxon>
        <taxon>Eimeriorina</taxon>
        <taxon>Sarcocystidae</taxon>
        <taxon>Toxoplasma</taxon>
    </lineage>
</organism>
<keyword evidence="7 9" id="KW-0505">Motor protein</keyword>
<keyword evidence="6 11" id="KW-0175">Coiled coil</keyword>
<dbReference type="InterPro" id="IPR001752">
    <property type="entry name" value="Kinesin_motor_dom"/>
</dbReference>
<evidence type="ECO:0000259" key="13">
    <source>
        <dbReference type="PROSITE" id="PS50067"/>
    </source>
</evidence>
<feature type="domain" description="Kinesin motor" evidence="13">
    <location>
        <begin position="207"/>
        <end position="538"/>
    </location>
</feature>
<dbReference type="PRINTS" id="PR00380">
    <property type="entry name" value="KINESINHEAVY"/>
</dbReference>
<evidence type="ECO:0000256" key="6">
    <source>
        <dbReference type="ARBA" id="ARBA00023054"/>
    </source>
</evidence>
<dbReference type="InterPro" id="IPR027417">
    <property type="entry name" value="P-loop_NTPase"/>
</dbReference>
<dbReference type="GO" id="GO:0005874">
    <property type="term" value="C:microtubule"/>
    <property type="evidence" value="ECO:0007669"/>
    <property type="project" value="UniProtKB-KW"/>
</dbReference>
<dbReference type="InterPro" id="IPR027640">
    <property type="entry name" value="Kinesin-like_fam"/>
</dbReference>
<evidence type="ECO:0000313" key="14">
    <source>
        <dbReference type="EMBL" id="KFH15624.1"/>
    </source>
</evidence>
<comment type="subcellular location">
    <subcellularLocation>
        <location evidence="1">Cytoplasm</location>
        <location evidence="1">Cytoskeleton</location>
    </subcellularLocation>
</comment>
<dbReference type="FunFam" id="3.40.850.10:FF:000029">
    <property type="entry name" value="Kinesin-like protein KIF17"/>
    <property type="match status" value="1"/>
</dbReference>
<protein>
    <recommendedName>
        <fullName evidence="10">Kinesin-like protein</fullName>
    </recommendedName>
</protein>
<dbReference type="AlphaFoldDB" id="A0A086QSP2"/>
<dbReference type="SUPFAM" id="SSF52540">
    <property type="entry name" value="P-loop containing nucleoside triphosphate hydrolases"/>
    <property type="match status" value="1"/>
</dbReference>
<evidence type="ECO:0000256" key="3">
    <source>
        <dbReference type="ARBA" id="ARBA00022701"/>
    </source>
</evidence>
<accession>A0A086QSP2</accession>
<feature type="coiled-coil region" evidence="11">
    <location>
        <begin position="637"/>
        <end position="765"/>
    </location>
</feature>
<dbReference type="PROSITE" id="PS50067">
    <property type="entry name" value="KINESIN_MOTOR_2"/>
    <property type="match status" value="1"/>
</dbReference>
<dbReference type="Proteomes" id="UP000028821">
    <property type="component" value="Unassembled WGS sequence"/>
</dbReference>
<dbReference type="GO" id="GO:0003777">
    <property type="term" value="F:microtubule motor activity"/>
    <property type="evidence" value="ECO:0007669"/>
    <property type="project" value="InterPro"/>
</dbReference>
<proteinExistence type="inferred from homology"/>
<evidence type="ECO:0000256" key="11">
    <source>
        <dbReference type="SAM" id="Coils"/>
    </source>
</evidence>
<evidence type="ECO:0000256" key="8">
    <source>
        <dbReference type="ARBA" id="ARBA00023212"/>
    </source>
</evidence>
<keyword evidence="8" id="KW-0206">Cytoskeleton</keyword>
<name>A0A086QSP2_TOXGO</name>
<dbReference type="PANTHER" id="PTHR47969:SF21">
    <property type="entry name" value="KINESIN-LIKE PROTEIN"/>
    <property type="match status" value="1"/>
</dbReference>
<evidence type="ECO:0000256" key="2">
    <source>
        <dbReference type="ARBA" id="ARBA00022490"/>
    </source>
</evidence>
<dbReference type="InterPro" id="IPR036961">
    <property type="entry name" value="Kinesin_motor_dom_sf"/>
</dbReference>
<dbReference type="GO" id="GO:0007018">
    <property type="term" value="P:microtubule-based movement"/>
    <property type="evidence" value="ECO:0007669"/>
    <property type="project" value="InterPro"/>
</dbReference>
<evidence type="ECO:0000256" key="5">
    <source>
        <dbReference type="ARBA" id="ARBA00022840"/>
    </source>
</evidence>
<evidence type="ECO:0000256" key="7">
    <source>
        <dbReference type="ARBA" id="ARBA00023175"/>
    </source>
</evidence>
<dbReference type="GO" id="GO:0005524">
    <property type="term" value="F:ATP binding"/>
    <property type="evidence" value="ECO:0007669"/>
    <property type="project" value="UniProtKB-UniRule"/>
</dbReference>
<evidence type="ECO:0000313" key="15">
    <source>
        <dbReference type="Proteomes" id="UP000028821"/>
    </source>
</evidence>
<keyword evidence="5 9" id="KW-0067">ATP-binding</keyword>